<evidence type="ECO:0000256" key="6">
    <source>
        <dbReference type="ARBA" id="ARBA00022840"/>
    </source>
</evidence>
<evidence type="ECO:0000256" key="4">
    <source>
        <dbReference type="ARBA" id="ARBA00022741"/>
    </source>
</evidence>
<dbReference type="InterPro" id="IPR036890">
    <property type="entry name" value="HATPase_C_sf"/>
</dbReference>
<comment type="catalytic activity">
    <reaction evidence="1">
        <text>ATP + protein L-histidine = ADP + protein N-phospho-L-histidine.</text>
        <dbReference type="EC" id="2.7.13.3"/>
    </reaction>
</comment>
<gene>
    <name evidence="9" type="ORF">AVDCRST_MAG86-4214</name>
</gene>
<keyword evidence="3" id="KW-0808">Transferase</keyword>
<dbReference type="GO" id="GO:0007234">
    <property type="term" value="P:osmosensory signaling via phosphorelay pathway"/>
    <property type="evidence" value="ECO:0007669"/>
    <property type="project" value="TreeGrafter"/>
</dbReference>
<dbReference type="SUPFAM" id="SSF55874">
    <property type="entry name" value="ATPase domain of HSP90 chaperone/DNA topoisomerase II/histidine kinase"/>
    <property type="match status" value="1"/>
</dbReference>
<evidence type="ECO:0000256" key="2">
    <source>
        <dbReference type="ARBA" id="ARBA00012438"/>
    </source>
</evidence>
<dbReference type="AlphaFoldDB" id="A0A6J4VST4"/>
<dbReference type="SMART" id="SM00388">
    <property type="entry name" value="HisKA"/>
    <property type="match status" value="1"/>
</dbReference>
<name>A0A6J4VST4_9DEIN</name>
<dbReference type="PANTHER" id="PTHR42878">
    <property type="entry name" value="TWO-COMPONENT HISTIDINE KINASE"/>
    <property type="match status" value="1"/>
</dbReference>
<dbReference type="InterPro" id="IPR005467">
    <property type="entry name" value="His_kinase_dom"/>
</dbReference>
<dbReference type="PROSITE" id="PS50109">
    <property type="entry name" value="HIS_KIN"/>
    <property type="match status" value="1"/>
</dbReference>
<proteinExistence type="predicted"/>
<dbReference type="Pfam" id="PF00512">
    <property type="entry name" value="HisKA"/>
    <property type="match status" value="1"/>
</dbReference>
<evidence type="ECO:0000256" key="7">
    <source>
        <dbReference type="ARBA" id="ARBA00023012"/>
    </source>
</evidence>
<evidence type="ECO:0000256" key="3">
    <source>
        <dbReference type="ARBA" id="ARBA00022679"/>
    </source>
</evidence>
<protein>
    <recommendedName>
        <fullName evidence="2">histidine kinase</fullName>
        <ecNumber evidence="2">2.7.13.3</ecNumber>
    </recommendedName>
</protein>
<evidence type="ECO:0000256" key="1">
    <source>
        <dbReference type="ARBA" id="ARBA00000085"/>
    </source>
</evidence>
<dbReference type="Gene3D" id="1.10.287.130">
    <property type="match status" value="1"/>
</dbReference>
<accession>A0A6J4VST4</accession>
<reference evidence="9" key="1">
    <citation type="submission" date="2020-02" db="EMBL/GenBank/DDBJ databases">
        <authorList>
            <person name="Meier V. D."/>
        </authorList>
    </citation>
    <scope>NUCLEOTIDE SEQUENCE</scope>
    <source>
        <strain evidence="9">AVDCRST_MAG86</strain>
    </source>
</reference>
<dbReference type="SUPFAM" id="SSF47384">
    <property type="entry name" value="Homodimeric domain of signal transducing histidine kinase"/>
    <property type="match status" value="1"/>
</dbReference>
<sequence length="132" mass="14439">MVADIAHELQTPLTALQMRLEAIQDGLVPLTDTQVEHLLTQTGVLSRLVEDLRTLSLADAGRLTLHRQPTDLSELAAEVVEAFAERVQQRGVALRLLAKPVTATVNQTRLMQVLDHLLDNALRVTSAGARCT</sequence>
<dbReference type="CDD" id="cd00082">
    <property type="entry name" value="HisKA"/>
    <property type="match status" value="1"/>
</dbReference>
<evidence type="ECO:0000256" key="5">
    <source>
        <dbReference type="ARBA" id="ARBA00022777"/>
    </source>
</evidence>
<dbReference type="GO" id="GO:0000155">
    <property type="term" value="F:phosphorelay sensor kinase activity"/>
    <property type="evidence" value="ECO:0007669"/>
    <property type="project" value="InterPro"/>
</dbReference>
<evidence type="ECO:0000313" key="9">
    <source>
        <dbReference type="EMBL" id="CAA9588060.1"/>
    </source>
</evidence>
<dbReference type="EC" id="2.7.13.3" evidence="2"/>
<keyword evidence="7" id="KW-0902">Two-component regulatory system</keyword>
<keyword evidence="4" id="KW-0547">Nucleotide-binding</keyword>
<dbReference type="InterPro" id="IPR050351">
    <property type="entry name" value="BphY/WalK/GraS-like"/>
</dbReference>
<keyword evidence="6" id="KW-0067">ATP-binding</keyword>
<dbReference type="EMBL" id="CADCWP010000355">
    <property type="protein sequence ID" value="CAA9588060.1"/>
    <property type="molecule type" value="Genomic_DNA"/>
</dbReference>
<dbReference type="Gene3D" id="3.30.565.10">
    <property type="entry name" value="Histidine kinase-like ATPase, C-terminal domain"/>
    <property type="match status" value="1"/>
</dbReference>
<keyword evidence="5" id="KW-0418">Kinase</keyword>
<feature type="domain" description="Histidine kinase" evidence="8">
    <location>
        <begin position="4"/>
        <end position="132"/>
    </location>
</feature>
<dbReference type="InterPro" id="IPR036097">
    <property type="entry name" value="HisK_dim/P_sf"/>
</dbReference>
<dbReference type="PANTHER" id="PTHR42878:SF7">
    <property type="entry name" value="SENSOR HISTIDINE KINASE GLRK"/>
    <property type="match status" value="1"/>
</dbReference>
<dbReference type="GO" id="GO:0000156">
    <property type="term" value="F:phosphorelay response regulator activity"/>
    <property type="evidence" value="ECO:0007669"/>
    <property type="project" value="TreeGrafter"/>
</dbReference>
<dbReference type="InterPro" id="IPR003661">
    <property type="entry name" value="HisK_dim/P_dom"/>
</dbReference>
<evidence type="ECO:0000259" key="8">
    <source>
        <dbReference type="PROSITE" id="PS50109"/>
    </source>
</evidence>
<dbReference type="GO" id="GO:0030295">
    <property type="term" value="F:protein kinase activator activity"/>
    <property type="evidence" value="ECO:0007669"/>
    <property type="project" value="TreeGrafter"/>
</dbReference>
<dbReference type="GO" id="GO:0005524">
    <property type="term" value="F:ATP binding"/>
    <property type="evidence" value="ECO:0007669"/>
    <property type="project" value="UniProtKB-KW"/>
</dbReference>
<organism evidence="9">
    <name type="scientific">uncultured Truepera sp</name>
    <dbReference type="NCBI Taxonomy" id="543023"/>
    <lineage>
        <taxon>Bacteria</taxon>
        <taxon>Thermotogati</taxon>
        <taxon>Deinococcota</taxon>
        <taxon>Deinococci</taxon>
        <taxon>Trueperales</taxon>
        <taxon>Trueperaceae</taxon>
        <taxon>Truepera</taxon>
        <taxon>environmental samples</taxon>
    </lineage>
</organism>